<keyword evidence="3" id="KW-0309">Germination</keyword>
<evidence type="ECO:0000256" key="2">
    <source>
        <dbReference type="ARBA" id="ARBA00007886"/>
    </source>
</evidence>
<dbReference type="GO" id="GO:0016020">
    <property type="term" value="C:membrane"/>
    <property type="evidence" value="ECO:0007669"/>
    <property type="project" value="UniProtKB-SubCell"/>
</dbReference>
<keyword evidence="6" id="KW-0564">Palmitate</keyword>
<dbReference type="Proteomes" id="UP000198636">
    <property type="component" value="Unassembled WGS sequence"/>
</dbReference>
<dbReference type="RefSeq" id="WP_176758992.1">
    <property type="nucleotide sequence ID" value="NZ_FMUS01000015.1"/>
</dbReference>
<evidence type="ECO:0000313" key="10">
    <source>
        <dbReference type="EMBL" id="SCY76923.1"/>
    </source>
</evidence>
<evidence type="ECO:0000256" key="7">
    <source>
        <dbReference type="ARBA" id="ARBA00023288"/>
    </source>
</evidence>
<evidence type="ECO:0000259" key="9">
    <source>
        <dbReference type="Pfam" id="PF25198"/>
    </source>
</evidence>
<feature type="domain" description="Spore germination protein N-terminal" evidence="9">
    <location>
        <begin position="21"/>
        <end position="195"/>
    </location>
</feature>
<keyword evidence="11" id="KW-1185">Reference proteome</keyword>
<comment type="subcellular location">
    <subcellularLocation>
        <location evidence="1">Membrane</location>
        <topology evidence="1">Lipid-anchor</topology>
    </subcellularLocation>
</comment>
<dbReference type="Gene3D" id="3.30.300.210">
    <property type="entry name" value="Nutrient germinant receptor protein C, domain 3"/>
    <property type="match status" value="1"/>
</dbReference>
<feature type="domain" description="Spore germination GerAC-like C-terminal" evidence="8">
    <location>
        <begin position="210"/>
        <end position="372"/>
    </location>
</feature>
<dbReference type="PANTHER" id="PTHR35789:SF1">
    <property type="entry name" value="SPORE GERMINATION PROTEIN B3"/>
    <property type="match status" value="1"/>
</dbReference>
<dbReference type="NCBIfam" id="TIGR02887">
    <property type="entry name" value="spore_ger_x_C"/>
    <property type="match status" value="1"/>
</dbReference>
<protein>
    <submittedName>
        <fullName evidence="10">Spore germination protein KC</fullName>
    </submittedName>
</protein>
<dbReference type="Pfam" id="PF05504">
    <property type="entry name" value="Spore_GerAC"/>
    <property type="match status" value="1"/>
</dbReference>
<comment type="similarity">
    <text evidence="2">Belongs to the GerABKC lipoprotein family.</text>
</comment>
<dbReference type="AlphaFoldDB" id="A0A1G5ILM6"/>
<proteinExistence type="inferred from homology"/>
<keyword evidence="5" id="KW-0472">Membrane</keyword>
<dbReference type="InterPro" id="IPR008844">
    <property type="entry name" value="Spore_GerAC-like"/>
</dbReference>
<evidence type="ECO:0000313" key="11">
    <source>
        <dbReference type="Proteomes" id="UP000198636"/>
    </source>
</evidence>
<accession>A0A1G5ILM6</accession>
<evidence type="ECO:0000259" key="8">
    <source>
        <dbReference type="Pfam" id="PF05504"/>
    </source>
</evidence>
<dbReference type="PANTHER" id="PTHR35789">
    <property type="entry name" value="SPORE GERMINATION PROTEIN B3"/>
    <property type="match status" value="1"/>
</dbReference>
<dbReference type="InterPro" id="IPR046953">
    <property type="entry name" value="Spore_GerAC-like_C"/>
</dbReference>
<dbReference type="STRING" id="1120976.SAMN03080606_02445"/>
<evidence type="ECO:0000256" key="6">
    <source>
        <dbReference type="ARBA" id="ARBA00023139"/>
    </source>
</evidence>
<dbReference type="EMBL" id="FMUS01000015">
    <property type="protein sequence ID" value="SCY76923.1"/>
    <property type="molecule type" value="Genomic_DNA"/>
</dbReference>
<dbReference type="PROSITE" id="PS51257">
    <property type="entry name" value="PROKAR_LIPOPROTEIN"/>
    <property type="match status" value="1"/>
</dbReference>
<keyword evidence="4" id="KW-0732">Signal</keyword>
<evidence type="ECO:0000256" key="5">
    <source>
        <dbReference type="ARBA" id="ARBA00023136"/>
    </source>
</evidence>
<gene>
    <name evidence="10" type="ORF">SAMN03080606_02445</name>
</gene>
<name>A0A1G5ILM6_9FIRM</name>
<dbReference type="GO" id="GO:0009847">
    <property type="term" value="P:spore germination"/>
    <property type="evidence" value="ECO:0007669"/>
    <property type="project" value="InterPro"/>
</dbReference>
<organism evidence="10 11">
    <name type="scientific">Alkaliphilus peptidifermentans DSM 18978</name>
    <dbReference type="NCBI Taxonomy" id="1120976"/>
    <lineage>
        <taxon>Bacteria</taxon>
        <taxon>Bacillati</taxon>
        <taxon>Bacillota</taxon>
        <taxon>Clostridia</taxon>
        <taxon>Peptostreptococcales</taxon>
        <taxon>Natronincolaceae</taxon>
        <taxon>Alkaliphilus</taxon>
    </lineage>
</organism>
<keyword evidence="7" id="KW-0449">Lipoprotein</keyword>
<evidence type="ECO:0000256" key="4">
    <source>
        <dbReference type="ARBA" id="ARBA00022729"/>
    </source>
</evidence>
<dbReference type="InterPro" id="IPR038501">
    <property type="entry name" value="Spore_GerAC_C_sf"/>
</dbReference>
<reference evidence="10 11" key="1">
    <citation type="submission" date="2016-10" db="EMBL/GenBank/DDBJ databases">
        <authorList>
            <person name="de Groot N.N."/>
        </authorList>
    </citation>
    <scope>NUCLEOTIDE SEQUENCE [LARGE SCALE GENOMIC DNA]</scope>
    <source>
        <strain evidence="10 11">DSM 18978</strain>
    </source>
</reference>
<evidence type="ECO:0000256" key="1">
    <source>
        <dbReference type="ARBA" id="ARBA00004635"/>
    </source>
</evidence>
<dbReference type="InterPro" id="IPR057336">
    <property type="entry name" value="GerAC_N"/>
</dbReference>
<sequence length="381" mass="43037">MKKIFIVIIIICIILSIGCWDKKELDERAYVMGIGIDLGTENQLKLSTQVVHQNQKAPQEETDTNGLHMDFVLTQECNTLFEASKKFMNFSNRKLFYGHNEVVVFGEEFAKSGIVSSLNWFERQAELRPHTIFLVAKGEAKKILECQSLFEQHSARAMKEAVRSDEITNVVEVTLHSFLGEYASRGSAVMPKIEIATIEGKKTFRIGEFGVFKKDKLVGWLDEKASSGYLLIVNRKNPRVIIVPVPNSKDGKASIELANNNAKIIADYKENSPTITVEIMIDGNLKEQTAPVSIGTPEKLQELNMNFKKAIEEEVETAIGAAQQYKTDVFGFGEALHRKDYTKWNEIKEDWDEIFSNMEVNISVKTEIKHLGMVVTPITPK</sequence>
<dbReference type="Pfam" id="PF25198">
    <property type="entry name" value="Spore_GerAC_N"/>
    <property type="match status" value="1"/>
</dbReference>
<evidence type="ECO:0000256" key="3">
    <source>
        <dbReference type="ARBA" id="ARBA00022544"/>
    </source>
</evidence>